<name>A0AA38KV54_TAXCH</name>
<proteinExistence type="inferred from homology"/>
<evidence type="ECO:0000256" key="5">
    <source>
        <dbReference type="ARBA" id="ARBA00024045"/>
    </source>
</evidence>
<keyword evidence="3" id="KW-0449">Lipoprotein</keyword>
<dbReference type="PANTHER" id="PTHR45811:SF49">
    <property type="entry name" value="OS04G0667600 PROTEIN"/>
    <property type="match status" value="1"/>
</dbReference>
<dbReference type="PROSITE" id="PS50846">
    <property type="entry name" value="HMA_2"/>
    <property type="match status" value="1"/>
</dbReference>
<evidence type="ECO:0000256" key="3">
    <source>
        <dbReference type="ARBA" id="ARBA00023288"/>
    </source>
</evidence>
<evidence type="ECO:0000256" key="4">
    <source>
        <dbReference type="ARBA" id="ARBA00023289"/>
    </source>
</evidence>
<evidence type="ECO:0000256" key="6">
    <source>
        <dbReference type="SAM" id="MobiDB-lite"/>
    </source>
</evidence>
<dbReference type="AlphaFoldDB" id="A0AA38KV54"/>
<comment type="caution">
    <text evidence="8">The sequence shown here is derived from an EMBL/GenBank/DDBJ whole genome shotgun (WGS) entry which is preliminary data.</text>
</comment>
<evidence type="ECO:0000256" key="2">
    <source>
        <dbReference type="ARBA" id="ARBA00022723"/>
    </source>
</evidence>
<keyword evidence="4" id="KW-0636">Prenylation</keyword>
<feature type="non-terminal residue" evidence="8">
    <location>
        <position position="1"/>
    </location>
</feature>
<dbReference type="OMA" id="CEAYHNQ"/>
<evidence type="ECO:0000256" key="1">
    <source>
        <dbReference type="ARBA" id="ARBA00022481"/>
    </source>
</evidence>
<evidence type="ECO:0000313" key="8">
    <source>
        <dbReference type="EMBL" id="KAH9306035.1"/>
    </source>
</evidence>
<dbReference type="InterPro" id="IPR051863">
    <property type="entry name" value="HIPP"/>
</dbReference>
<dbReference type="EMBL" id="JAHRHJ020000008">
    <property type="protein sequence ID" value="KAH9306035.1"/>
    <property type="molecule type" value="Genomic_DNA"/>
</dbReference>
<evidence type="ECO:0000313" key="9">
    <source>
        <dbReference type="Proteomes" id="UP000824469"/>
    </source>
</evidence>
<dbReference type="SUPFAM" id="SSF55008">
    <property type="entry name" value="HMA, heavy metal-associated domain"/>
    <property type="match status" value="1"/>
</dbReference>
<dbReference type="Proteomes" id="UP000824469">
    <property type="component" value="Unassembled WGS sequence"/>
</dbReference>
<comment type="similarity">
    <text evidence="5">Belongs to the HIPP family.</text>
</comment>
<dbReference type="GO" id="GO:0046872">
    <property type="term" value="F:metal ion binding"/>
    <property type="evidence" value="ECO:0007669"/>
    <property type="project" value="UniProtKB-KW"/>
</dbReference>
<feature type="domain" description="HMA" evidence="7">
    <location>
        <begin position="19"/>
        <end position="82"/>
    </location>
</feature>
<dbReference type="InterPro" id="IPR036163">
    <property type="entry name" value="HMA_dom_sf"/>
</dbReference>
<dbReference type="InterPro" id="IPR006121">
    <property type="entry name" value="HMA_dom"/>
</dbReference>
<keyword evidence="9" id="KW-1185">Reference proteome</keyword>
<dbReference type="Gene3D" id="3.30.70.100">
    <property type="match status" value="1"/>
</dbReference>
<dbReference type="PANTHER" id="PTHR45811">
    <property type="entry name" value="COPPER TRANSPORT PROTEIN FAMILY-RELATED"/>
    <property type="match status" value="1"/>
</dbReference>
<keyword evidence="1" id="KW-0488">Methylation</keyword>
<feature type="compositionally biased region" description="Basic and acidic residues" evidence="6">
    <location>
        <begin position="88"/>
        <end position="116"/>
    </location>
</feature>
<dbReference type="Pfam" id="PF00403">
    <property type="entry name" value="HMA"/>
    <property type="match status" value="1"/>
</dbReference>
<gene>
    <name evidence="8" type="ORF">KI387_010439</name>
</gene>
<evidence type="ECO:0000259" key="7">
    <source>
        <dbReference type="PROSITE" id="PS50846"/>
    </source>
</evidence>
<reference evidence="8 9" key="1">
    <citation type="journal article" date="2021" name="Nat. Plants">
        <title>The Taxus genome provides insights into paclitaxel biosynthesis.</title>
        <authorList>
            <person name="Xiong X."/>
            <person name="Gou J."/>
            <person name="Liao Q."/>
            <person name="Li Y."/>
            <person name="Zhou Q."/>
            <person name="Bi G."/>
            <person name="Li C."/>
            <person name="Du R."/>
            <person name="Wang X."/>
            <person name="Sun T."/>
            <person name="Guo L."/>
            <person name="Liang H."/>
            <person name="Lu P."/>
            <person name="Wu Y."/>
            <person name="Zhang Z."/>
            <person name="Ro D.K."/>
            <person name="Shang Y."/>
            <person name="Huang S."/>
            <person name="Yan J."/>
        </authorList>
    </citation>
    <scope>NUCLEOTIDE SEQUENCE [LARGE SCALE GENOMIC DNA]</scope>
    <source>
        <strain evidence="8">Ta-2019</strain>
    </source>
</reference>
<sequence length="149" mass="16379">EPTTASGISTVDGGHDVATVKIVLRLAIDDDNSKRKALKAVAGVQGVVSVAVDMKEKKITVIGDVDPVYLTSKLRRFGFTGLVSVGPAKEEKKEGEKKEEKKPDQSDAKKENKAEAQKIVYVPSSYHYDYRHYDYSVFNDENPNACTIC</sequence>
<keyword evidence="2" id="KW-0479">Metal-binding</keyword>
<organism evidence="8 9">
    <name type="scientific">Taxus chinensis</name>
    <name type="common">Chinese yew</name>
    <name type="synonym">Taxus wallichiana var. chinensis</name>
    <dbReference type="NCBI Taxonomy" id="29808"/>
    <lineage>
        <taxon>Eukaryota</taxon>
        <taxon>Viridiplantae</taxon>
        <taxon>Streptophyta</taxon>
        <taxon>Embryophyta</taxon>
        <taxon>Tracheophyta</taxon>
        <taxon>Spermatophyta</taxon>
        <taxon>Pinopsida</taxon>
        <taxon>Pinidae</taxon>
        <taxon>Conifers II</taxon>
        <taxon>Cupressales</taxon>
        <taxon>Taxaceae</taxon>
        <taxon>Taxus</taxon>
    </lineage>
</organism>
<feature type="region of interest" description="Disordered" evidence="6">
    <location>
        <begin position="86"/>
        <end position="116"/>
    </location>
</feature>
<accession>A0AA38KV54</accession>
<protein>
    <recommendedName>
        <fullName evidence="7">HMA domain-containing protein</fullName>
    </recommendedName>
</protein>